<organism evidence="13 14">
    <name type="scientific">Symbiodinium microadriaticum</name>
    <name type="common">Dinoflagellate</name>
    <name type="synonym">Zooxanthella microadriatica</name>
    <dbReference type="NCBI Taxonomy" id="2951"/>
    <lineage>
        <taxon>Eukaryota</taxon>
        <taxon>Sar</taxon>
        <taxon>Alveolata</taxon>
        <taxon>Dinophyceae</taxon>
        <taxon>Suessiales</taxon>
        <taxon>Symbiodiniaceae</taxon>
        <taxon>Symbiodinium</taxon>
    </lineage>
</organism>
<dbReference type="Pfam" id="PF07727">
    <property type="entry name" value="RVT_2"/>
    <property type="match status" value="1"/>
</dbReference>
<dbReference type="EC" id="3.5.4.12" evidence="7"/>
<dbReference type="Gene3D" id="3.30.65.10">
    <property type="entry name" value="Bacterial Topoisomerase I, domain 1"/>
    <property type="match status" value="1"/>
</dbReference>
<feature type="coiled-coil region" evidence="9">
    <location>
        <begin position="2033"/>
        <end position="2074"/>
    </location>
</feature>
<feature type="region of interest" description="Disordered" evidence="10">
    <location>
        <begin position="2526"/>
        <end position="2550"/>
    </location>
</feature>
<dbReference type="Gene3D" id="3.40.50.300">
    <property type="entry name" value="P-loop containing nucleotide triphosphate hydrolases"/>
    <property type="match status" value="1"/>
</dbReference>
<evidence type="ECO:0000256" key="2">
    <source>
        <dbReference type="ARBA" id="ARBA00006576"/>
    </source>
</evidence>
<feature type="compositionally biased region" description="Basic and acidic residues" evidence="10">
    <location>
        <begin position="1154"/>
        <end position="1169"/>
    </location>
</feature>
<dbReference type="InterPro" id="IPR035105">
    <property type="entry name" value="Deoxycytidylate_deaminase_dom"/>
</dbReference>
<feature type="compositionally biased region" description="Polar residues" evidence="10">
    <location>
        <begin position="91"/>
        <end position="101"/>
    </location>
</feature>
<comment type="similarity">
    <text evidence="2">Belongs to the cytidine and deoxycytidylate deaminase family.</text>
</comment>
<gene>
    <name evidence="13" type="primary">Dnah1</name>
    <name evidence="13" type="ORF">AK812_SmicGene36129</name>
</gene>
<keyword evidence="11" id="KW-0812">Transmembrane</keyword>
<reference evidence="13 14" key="1">
    <citation type="submission" date="2016-02" db="EMBL/GenBank/DDBJ databases">
        <title>Genome analysis of coral dinoflagellate symbionts highlights evolutionary adaptations to a symbiotic lifestyle.</title>
        <authorList>
            <person name="Aranda M."/>
            <person name="Li Y."/>
            <person name="Liew Y.J."/>
            <person name="Baumgarten S."/>
            <person name="Simakov O."/>
            <person name="Wilson M."/>
            <person name="Piel J."/>
            <person name="Ashoor H."/>
            <person name="Bougouffa S."/>
            <person name="Bajic V.B."/>
            <person name="Ryu T."/>
            <person name="Ravasi T."/>
            <person name="Bayer T."/>
            <person name="Micklem G."/>
            <person name="Kim H."/>
            <person name="Bhak J."/>
            <person name="Lajeunesse T.C."/>
            <person name="Voolstra C.R."/>
        </authorList>
    </citation>
    <scope>NUCLEOTIDE SEQUENCE [LARGE SCALE GENOMIC DNA]</scope>
    <source>
        <strain evidence="13 14">CCMP2467</strain>
    </source>
</reference>
<dbReference type="Gene3D" id="1.20.920.20">
    <property type="match status" value="2"/>
</dbReference>
<evidence type="ECO:0000256" key="7">
    <source>
        <dbReference type="ARBA" id="ARBA00038938"/>
    </source>
</evidence>
<dbReference type="InterPro" id="IPR016193">
    <property type="entry name" value="Cytidine_deaminase-like"/>
</dbReference>
<dbReference type="Gene3D" id="3.40.140.10">
    <property type="entry name" value="Cytidine Deaminase, domain 2"/>
    <property type="match status" value="1"/>
</dbReference>
<dbReference type="PROSITE" id="PS00903">
    <property type="entry name" value="CYT_DCMP_DEAMINASES_1"/>
    <property type="match status" value="1"/>
</dbReference>
<dbReference type="GO" id="GO:0008270">
    <property type="term" value="F:zinc ion binding"/>
    <property type="evidence" value="ECO:0007669"/>
    <property type="project" value="InterPro"/>
</dbReference>
<dbReference type="PANTHER" id="PTHR22878:SF68">
    <property type="entry name" value="DYNEIN HEAVY CHAIN 6, AXONEMAL-LIKE"/>
    <property type="match status" value="1"/>
</dbReference>
<dbReference type="PANTHER" id="PTHR22878">
    <property type="entry name" value="DYNEIN HEAVY CHAIN 6, AXONEMAL-LIKE-RELATED"/>
    <property type="match status" value="1"/>
</dbReference>
<feature type="region of interest" description="Disordered" evidence="10">
    <location>
        <begin position="324"/>
        <end position="371"/>
    </location>
</feature>
<dbReference type="GO" id="GO:0004132">
    <property type="term" value="F:dCMP deaminase activity"/>
    <property type="evidence" value="ECO:0007669"/>
    <property type="project" value="UniProtKB-EC"/>
</dbReference>
<dbReference type="FunFam" id="3.40.50.300:FF:001145">
    <property type="entry name" value="Putative dynein heavy chain"/>
    <property type="match status" value="1"/>
</dbReference>
<evidence type="ECO:0000313" key="13">
    <source>
        <dbReference type="EMBL" id="OLP83146.1"/>
    </source>
</evidence>
<keyword evidence="6" id="KW-0862">Zinc</keyword>
<evidence type="ECO:0000256" key="4">
    <source>
        <dbReference type="ARBA" id="ARBA00022727"/>
    </source>
</evidence>
<dbReference type="GO" id="GO:0045505">
    <property type="term" value="F:dynein intermediate chain binding"/>
    <property type="evidence" value="ECO:0007669"/>
    <property type="project" value="InterPro"/>
</dbReference>
<dbReference type="Proteomes" id="UP000186817">
    <property type="component" value="Unassembled WGS sequence"/>
</dbReference>
<evidence type="ECO:0000256" key="3">
    <source>
        <dbReference type="ARBA" id="ARBA00022723"/>
    </source>
</evidence>
<dbReference type="GO" id="GO:0030286">
    <property type="term" value="C:dynein complex"/>
    <property type="evidence" value="ECO:0007669"/>
    <property type="project" value="InterPro"/>
</dbReference>
<evidence type="ECO:0000256" key="6">
    <source>
        <dbReference type="ARBA" id="ARBA00022833"/>
    </source>
</evidence>
<keyword evidence="4" id="KW-0545">Nucleotide biosynthesis</keyword>
<dbReference type="Pfam" id="PF12777">
    <property type="entry name" value="MT"/>
    <property type="match status" value="1"/>
</dbReference>
<dbReference type="InterPro" id="IPR024743">
    <property type="entry name" value="Dynein_HC_stalk"/>
</dbReference>
<evidence type="ECO:0000259" key="12">
    <source>
        <dbReference type="PROSITE" id="PS51747"/>
    </source>
</evidence>
<dbReference type="FunFam" id="3.40.140.10:FF:000021">
    <property type="entry name" value="Deoxycytidylate deaminase"/>
    <property type="match status" value="1"/>
</dbReference>
<dbReference type="SUPFAM" id="SSF53927">
    <property type="entry name" value="Cytidine deaminase-like"/>
    <property type="match status" value="1"/>
</dbReference>
<dbReference type="InterPro" id="IPR002125">
    <property type="entry name" value="CMP_dCMP_dom"/>
</dbReference>
<dbReference type="InterPro" id="IPR027417">
    <property type="entry name" value="P-loop_NTPase"/>
</dbReference>
<dbReference type="Gene3D" id="1.20.920.60">
    <property type="match status" value="1"/>
</dbReference>
<feature type="compositionally biased region" description="Acidic residues" evidence="10">
    <location>
        <begin position="352"/>
        <end position="371"/>
    </location>
</feature>
<feature type="region of interest" description="Disordered" evidence="10">
    <location>
        <begin position="1087"/>
        <end position="1209"/>
    </location>
</feature>
<comment type="cofactor">
    <cofactor evidence="1">
        <name>Zn(2+)</name>
        <dbReference type="ChEBI" id="CHEBI:29105"/>
    </cofactor>
</comment>
<comment type="caution">
    <text evidence="13">The sequence shown here is derived from an EMBL/GenBank/DDBJ whole genome shotgun (WGS) entry which is preliminary data.</text>
</comment>
<accession>A0A1Q9CJQ9</accession>
<evidence type="ECO:0000256" key="8">
    <source>
        <dbReference type="ARBA" id="ARBA00041763"/>
    </source>
</evidence>
<feature type="region of interest" description="Disordered" evidence="10">
    <location>
        <begin position="1"/>
        <end position="162"/>
    </location>
</feature>
<feature type="compositionally biased region" description="Pro residues" evidence="10">
    <location>
        <begin position="2532"/>
        <end position="2541"/>
    </location>
</feature>
<dbReference type="GO" id="GO:0009165">
    <property type="term" value="P:nucleotide biosynthetic process"/>
    <property type="evidence" value="ECO:0007669"/>
    <property type="project" value="UniProtKB-KW"/>
</dbReference>
<dbReference type="InterPro" id="IPR016192">
    <property type="entry name" value="APOBEC/CMP_deaminase_Zn-bd"/>
</dbReference>
<dbReference type="PROSITE" id="PS51747">
    <property type="entry name" value="CYT_DCMP_DEAMINASES_2"/>
    <property type="match status" value="1"/>
</dbReference>
<feature type="domain" description="CMP/dCMP-type deaminase" evidence="12">
    <location>
        <begin position="2360"/>
        <end position="2495"/>
    </location>
</feature>
<dbReference type="GO" id="GO:0051959">
    <property type="term" value="F:dynein light intermediate chain binding"/>
    <property type="evidence" value="ECO:0007669"/>
    <property type="project" value="InterPro"/>
</dbReference>
<dbReference type="EMBL" id="LSRX01001138">
    <property type="protein sequence ID" value="OLP83146.1"/>
    <property type="molecule type" value="Genomic_DNA"/>
</dbReference>
<dbReference type="CDD" id="cd01286">
    <property type="entry name" value="deoxycytidylate_deaminase"/>
    <property type="match status" value="1"/>
</dbReference>
<dbReference type="InterPro" id="IPR013103">
    <property type="entry name" value="RVT_2"/>
</dbReference>
<evidence type="ECO:0000313" key="14">
    <source>
        <dbReference type="Proteomes" id="UP000186817"/>
    </source>
</evidence>
<keyword evidence="11" id="KW-0472">Membrane</keyword>
<dbReference type="OrthoDB" id="426269at2759"/>
<protein>
    <recommendedName>
        <fullName evidence="8">dCMP deaminase</fullName>
        <ecNumber evidence="7">3.5.4.12</ecNumber>
    </recommendedName>
    <alternativeName>
        <fullName evidence="8">dCMP deaminase</fullName>
    </alternativeName>
</protein>
<dbReference type="InterPro" id="IPR026983">
    <property type="entry name" value="DHC"/>
</dbReference>
<sequence>MASEPDATAGTQAGQDPTDGDPWQSSGAAANSGWWNSWDGAGNGWWQRGQSWGPYPGHSFSSYGYGGWQQRPGWSDYQWQDKQWGEDSAARQKTGQQQSSSKDGEVPAEAAEEATTARRQSVSTMEDDQWLGEGTGSLDEGSSGKTPSAKATGKDFIPEFDGTTPMREYQRRVKLFEISTSIDASYRAQKLMEKLTGSAWLATESIPLESLKHPDGVSRLLDHLWKELEPLEFLRTFQTLADFYKGFRRQKTQEFVAYDMEFRRHGQRLEEINAGLSGVTKAYWFLEKAGLSSELRKQVVAAAGGQYDYAKLRAAVMAIVPQVEKDPESTSHSNHSGRHWRKGPAKVHATVQDEETEELHEVPDDGGEEMQAEALEEELQCLLTQAAKKRAQVERARGFSSGGGGKGRNETPEARAKRIAELKKKMPCSACKAHGRTVYGHWHSDPECPFGKKVPKPGGDSVLAVMEGDATDSDDYGPLPTDIFMTQIVPEEGEYWCASAVSCPDACANEGLLALSDTCCARSVMGQKWAQTHMKHLHQAGLDAYIVDEARPFRFGAGPRISSEYSLVFPMILKGACGIPWIRVSVVDQDVPLLLSKGAMKAIGTCLDLGAAKVKFTALQTDVPLIETDAGLCGFVINDIAEQQVSATGFPPLNMLEGEAEVEVVQHARGVHVTQKGSDDTCEVLARKFLKDENFSYDALQQVVDNLPEFSGRGQRAINGKPRQCQGLMAGAYAHGAFHGIAKSAQRFPQVIRFLNTFMRNALKASGQQARWTSLVVMKNIRMTLHKDNHNAAESETATVSFGTFQQGQLWVEKQSDSDNGEEVVFKKDKNGKRIPGYNVDTWQRPYLLSPKVQHATQRWTGTRWCLSCYTSRAAPQLDDADKVKLRSLGFPVKQVALRLSQRVAIAFVKIARTFNIKMAAKFTAPKRKDEYVDAIRARTGLDASELKKHDMERLKQIWSLVRPKKAQSPLPTGWKKQDVASLKQIYEEHVRPDLDRPNDRHWIRWNRPTLVTEIELWLEEVKETAEPEDMFSETPLCSQCRIPMCVRTNRVTKTDFLGCVRFPACRETLPLTYNGKPTKSVIDELQKNEKNTKEREGMHAWTTTMPKMSRPAPSLPESKGESLDGSWIRTGPQPVEDSQEDEDPKKIYNTNITREELEMVMELRKAKGSESSLSKSTESHDDEICNDTDGDEELIEDSPMDEDGAGLRTGLAHDGISFDIPPGRVSRVPFTHELVIRRVSWQGPAYVVGLQGHNAWVAIGGRCFLVAGEHLVEAWGDERKYGDPQIQKSIALFRKVPKDATFEDLTGQQDPTEEPMEVERQPFAQEVARDIGDFEEGLTQIPNHLAKLITRPGWQVDEFGNHVLVTYQAWAYRTPESKYDPQRMPYRTTWARLDGEWICLEKEVKWMELDDPHDYLPNAPMEILVTCFQGRTRKEMCLDDMPPQLKRRKGDQQVNQVCAVQHGGVVGKNKLKKMMEKEIPYDKIEPGERQLYREAEEKEWSSWQQYDSCEILSEEESQRVMRENPKRVLPSRFVYRNKNAGLLDENGRALPTRAKARLCLQGHLCPDSRTGAIQVDSPTVERVSTMLFLHMAVSYQWTKHWYIGDISNAFLQGSSLEGKEPMYMKPPKQGLKGVKENQLLKLLKPVYGRPDAPRAWYEELARVLTSELGFVKSCIDPAVFMLRDDQNRMIGCMVVHVDDLMVCHDGSVQAQGVIEALRKRFPFGTWERVAEKESVTYCGKEIRLVEEGGEQCISLSQDGFIDGRLDEMEIASARRSCPDAFVSEEEKANYRSIVGSLQWLATQSRPDVSFETNQLQKRISANRLQLKFRNLGRVPDHPPERRDVVAKLLESLGKIGDAEEQVAGLQQMLVDKKSVVITKDKGEAEEVSKAVAAEEAAASVKAEETQAIKDDAQRDLDEALPALDQAVECLRKLKKERPWDREECWMFQLKPVKKPDPSNPSKKIEDYWETSQKQVLVDAKKLLEDLMDFDKDNIPDKVIQTIGPYIDREDFDPAAIKKVRAMYKYHFVAKAVEPKRKLLKQAEAELAECQEKLDAAQSQLRQVQNKIAALEARCTIPRLFAAVAADLSLNGDPQRSQRKDQDKVEYCFDVEHKLIGGLGGEKARWGQNVQDLNAQLGLLPGDCIVAAGMVSYAGPFTSQVRNDCEELWRKELTELDMAHTKGCSMSTVLGDPVKIQQWVVCSLPNDQLSIENGIIIDRARRWPLMIDPQRQANKYIKNMGKDTETGIDVCKLSEKNFLRTLELGIQFGKWILLENIGISLDPALEPVLGQQKVKDGSGYVIKLGDKSVTYTETFKFFMTTTLPNPHYSPETSVKVTLLNFAITPSGLEDQMLGIVVAKERPDLEEEKNNLVVQNAKNNKILKDIEVGACIVNDRNRIVGVGYNGMPSNCPSDQLPWSKVSPEGELDTKYPYVVHAELNAVLNKNAESCSGCRIYTTLFPCNECAKVIIQAGIKQVIFASDKQKEKLSAKASRRLFELANVELRQHVPEAELLHLPLRYTEEAKAAKAKEPLPQPLPPPVLPSQSKVTGPSAPKLGLPVLSTIACDSRGCGCGTATGVDAVAPGSRLGTGAAALAASVALVAGCALAGRRRIPALLKRM</sequence>
<evidence type="ECO:0000256" key="1">
    <source>
        <dbReference type="ARBA" id="ARBA00001947"/>
    </source>
</evidence>
<feature type="compositionally biased region" description="Basic and acidic residues" evidence="10">
    <location>
        <begin position="1087"/>
        <end position="1099"/>
    </location>
</feature>
<name>A0A1Q9CJQ9_SYMMI</name>
<evidence type="ECO:0000256" key="11">
    <source>
        <dbReference type="SAM" id="Phobius"/>
    </source>
</evidence>
<feature type="transmembrane region" description="Helical" evidence="11">
    <location>
        <begin position="2587"/>
        <end position="2608"/>
    </location>
</feature>
<keyword evidence="5" id="KW-0378">Hydrolase</keyword>
<feature type="compositionally biased region" description="Acidic residues" evidence="10">
    <location>
        <begin position="1185"/>
        <end position="1205"/>
    </location>
</feature>
<dbReference type="InterPro" id="IPR035706">
    <property type="entry name" value="AAA_9"/>
</dbReference>
<dbReference type="GO" id="GO:0007018">
    <property type="term" value="P:microtubule-based movement"/>
    <property type="evidence" value="ECO:0007669"/>
    <property type="project" value="InterPro"/>
</dbReference>
<proteinExistence type="inferred from homology"/>
<dbReference type="Pfam" id="PF12781">
    <property type="entry name" value="AAA_9"/>
    <property type="match status" value="1"/>
</dbReference>
<feature type="compositionally biased region" description="Basic residues" evidence="10">
    <location>
        <begin position="335"/>
        <end position="345"/>
    </location>
</feature>
<feature type="region of interest" description="Disordered" evidence="10">
    <location>
        <begin position="394"/>
        <end position="414"/>
    </location>
</feature>
<keyword evidence="9" id="KW-0175">Coiled coil</keyword>
<keyword evidence="3" id="KW-0479">Metal-binding</keyword>
<feature type="compositionally biased region" description="Polar residues" evidence="10">
    <location>
        <begin position="23"/>
        <end position="35"/>
    </location>
</feature>
<evidence type="ECO:0000256" key="9">
    <source>
        <dbReference type="SAM" id="Coils"/>
    </source>
</evidence>
<evidence type="ECO:0000256" key="5">
    <source>
        <dbReference type="ARBA" id="ARBA00022801"/>
    </source>
</evidence>
<keyword evidence="14" id="KW-1185">Reference proteome</keyword>
<keyword evidence="11" id="KW-1133">Transmembrane helix</keyword>
<evidence type="ECO:0000256" key="10">
    <source>
        <dbReference type="SAM" id="MobiDB-lite"/>
    </source>
</evidence>